<dbReference type="GO" id="GO:0019290">
    <property type="term" value="P:siderophore biosynthetic process"/>
    <property type="evidence" value="ECO:0007669"/>
    <property type="project" value="InterPro"/>
</dbReference>
<name>A0A3D9T4L3_9ACTN</name>
<evidence type="ECO:0000256" key="1">
    <source>
        <dbReference type="ARBA" id="ARBA00004924"/>
    </source>
</evidence>
<comment type="pathway">
    <text evidence="1">Siderophore biosynthesis.</text>
</comment>
<dbReference type="PANTHER" id="PTHR34384">
    <property type="entry name" value="L-2,3-DIAMINOPROPANOATE--CITRATE LIGASE"/>
    <property type="match status" value="1"/>
</dbReference>
<dbReference type="Pfam" id="PF06276">
    <property type="entry name" value="FhuF"/>
    <property type="match status" value="1"/>
</dbReference>
<dbReference type="InterPro" id="IPR037455">
    <property type="entry name" value="LucA/IucC-like"/>
</dbReference>
<proteinExistence type="inferred from homology"/>
<organism evidence="5 6">
    <name type="scientific">Thermomonospora umbrina</name>
    <dbReference type="NCBI Taxonomy" id="111806"/>
    <lineage>
        <taxon>Bacteria</taxon>
        <taxon>Bacillati</taxon>
        <taxon>Actinomycetota</taxon>
        <taxon>Actinomycetes</taxon>
        <taxon>Streptosporangiales</taxon>
        <taxon>Thermomonosporaceae</taxon>
        <taxon>Thermomonospora</taxon>
    </lineage>
</organism>
<accession>A0A3D9T4L3</accession>
<evidence type="ECO:0000313" key="6">
    <source>
        <dbReference type="Proteomes" id="UP000256661"/>
    </source>
</evidence>
<dbReference type="OrthoDB" id="495728at2"/>
<dbReference type="RefSeq" id="WP_116024165.1">
    <property type="nucleotide sequence ID" value="NZ_QTTT01000001.1"/>
</dbReference>
<dbReference type="Gene3D" id="1.10.510.40">
    <property type="match status" value="1"/>
</dbReference>
<evidence type="ECO:0000259" key="3">
    <source>
        <dbReference type="Pfam" id="PF04183"/>
    </source>
</evidence>
<comment type="caution">
    <text evidence="5">The sequence shown here is derived from an EMBL/GenBank/DDBJ whole genome shotgun (WGS) entry which is preliminary data.</text>
</comment>
<evidence type="ECO:0000313" key="5">
    <source>
        <dbReference type="EMBL" id="REE98751.1"/>
    </source>
</evidence>
<gene>
    <name evidence="5" type="ORF">DFJ69_4247</name>
</gene>
<dbReference type="GO" id="GO:0016881">
    <property type="term" value="F:acid-amino acid ligase activity"/>
    <property type="evidence" value="ECO:0007669"/>
    <property type="project" value="UniProtKB-ARBA"/>
</dbReference>
<evidence type="ECO:0000259" key="4">
    <source>
        <dbReference type="Pfam" id="PF06276"/>
    </source>
</evidence>
<dbReference type="AlphaFoldDB" id="A0A3D9T4L3"/>
<dbReference type="PANTHER" id="PTHR34384:SF5">
    <property type="entry name" value="L-2,3-DIAMINOPROPANOATE--CITRATE LIGASE"/>
    <property type="match status" value="1"/>
</dbReference>
<dbReference type="Proteomes" id="UP000256661">
    <property type="component" value="Unassembled WGS sequence"/>
</dbReference>
<feature type="domain" description="Aerobactin siderophore biosynthesis IucA/IucC N-terminal" evidence="3">
    <location>
        <begin position="135"/>
        <end position="348"/>
    </location>
</feature>
<protein>
    <submittedName>
        <fullName evidence="5">Siderophore synthetase component</fullName>
    </submittedName>
</protein>
<feature type="domain" description="Aerobactin siderophore biosynthesis IucA/IucC-like C-terminal" evidence="4">
    <location>
        <begin position="366"/>
        <end position="523"/>
    </location>
</feature>
<comment type="similarity">
    <text evidence="2">Belongs to the IucA/IucC family.</text>
</comment>
<sequence length="541" mass="59041">MQPTGLAGRVLSADDATASALLNCLVREVCAPEHRVWTDGPHLVIRLPRAGVELRSRLTRPPVGFTYRLAAPYEERRDGRWIAVSWRRLADLIAGELELATGEANPEFLGQVAASHAALEALVDARSTGHGPPGFVESEQSLVAGHRFHPSPKARQGAPAEWLPYAPEAGARFPLRWLGVRGDLVAEGGEPSEFAALEALGPPSPRGYRLLPAHPWQLSLLADRPVLRRALARGDVLDLGAAGPEVVPTSSVRTVYVPDADLFCKFSLDVRITNCVRKNSWYELAGAVTLDRLLRPVFAGMEGCRLLSEPAYRSVHLADVRLYEGLGVILREGVGSVPGTPLLAAALADPYAATPPCPETPENALIWWERYVGLVVPPVLDAFLVHGVVLEPHLQNVLVSVDEEGMPLQAVFRDLEGTKLVAGRWDRHLAGLPERVREALTYDADHGWNRVVYCLFVNHLAEVAAAVADLHPRLERDLWRTVRERVASLAHDHPGNARLRALLDGASLPAKANLRARWARSADRAATYVPVPNPLRGHMSP</sequence>
<dbReference type="InterPro" id="IPR022770">
    <property type="entry name" value="IucA/IucC-like_C"/>
</dbReference>
<keyword evidence="6" id="KW-1185">Reference proteome</keyword>
<dbReference type="InterPro" id="IPR007310">
    <property type="entry name" value="Aerobactin_biosyn_IucA/IucC_N"/>
</dbReference>
<dbReference type="EMBL" id="QTTT01000001">
    <property type="protein sequence ID" value="REE98751.1"/>
    <property type="molecule type" value="Genomic_DNA"/>
</dbReference>
<dbReference type="Pfam" id="PF04183">
    <property type="entry name" value="IucA_IucC"/>
    <property type="match status" value="1"/>
</dbReference>
<evidence type="ECO:0000256" key="2">
    <source>
        <dbReference type="ARBA" id="ARBA00007832"/>
    </source>
</evidence>
<reference evidence="5 6" key="1">
    <citation type="submission" date="2018-08" db="EMBL/GenBank/DDBJ databases">
        <title>Sequencing the genomes of 1000 actinobacteria strains.</title>
        <authorList>
            <person name="Klenk H.-P."/>
        </authorList>
    </citation>
    <scope>NUCLEOTIDE SEQUENCE [LARGE SCALE GENOMIC DNA]</scope>
    <source>
        <strain evidence="5 6">DSM 43927</strain>
    </source>
</reference>